<name>A0A2Z4Y1V0_9GAMM</name>
<reference evidence="4 6" key="1">
    <citation type="submission" date="2017-06" db="EMBL/GenBank/DDBJ databases">
        <title>Complete genome of Francisella adeliensis.</title>
        <authorList>
            <person name="Vallesi A."/>
            <person name="Sjodin A."/>
        </authorList>
    </citation>
    <scope>NUCLEOTIDE SEQUENCE [LARGE SCALE GENOMIC DNA]</scope>
    <source>
        <strain evidence="4 6">FDC440</strain>
    </source>
</reference>
<accession>A0A2Z4Y1V0</accession>
<dbReference type="AlphaFoldDB" id="A0A2Z4Y1V0"/>
<reference evidence="5 7" key="2">
    <citation type="submission" date="2019-08" db="EMBL/GenBank/DDBJ databases">
        <title>Complete genome sequences of Francisella adeliensis (FSC1325 and FSC1326).</title>
        <authorList>
            <person name="Ohrman C."/>
            <person name="Uneklint I."/>
            <person name="Vallesi A."/>
            <person name="Karlsson L."/>
            <person name="Sjodin A."/>
        </authorList>
    </citation>
    <scope>NUCLEOTIDE SEQUENCE [LARGE SCALE GENOMIC DNA]</scope>
    <source>
        <strain evidence="5 7">FSC1325</strain>
    </source>
</reference>
<keyword evidence="2" id="KW-0186">Copper</keyword>
<dbReference type="EC" id="1.15.1.1" evidence="2"/>
<feature type="domain" description="Superoxide dismutase copper/zinc binding" evidence="3">
    <location>
        <begin position="46"/>
        <end position="178"/>
    </location>
</feature>
<dbReference type="PROSITE" id="PS00087">
    <property type="entry name" value="SOD_CU_ZN_1"/>
    <property type="match status" value="1"/>
</dbReference>
<comment type="cofactor">
    <cofactor evidence="2">
        <name>Cu cation</name>
        <dbReference type="ChEBI" id="CHEBI:23378"/>
    </cofactor>
    <text evidence="2">Binds 1 copper ion per subunit.</text>
</comment>
<dbReference type="OrthoDB" id="5431326at2"/>
<protein>
    <recommendedName>
        <fullName evidence="2">Superoxide dismutase [Cu-Zn]</fullName>
        <ecNumber evidence="2">1.15.1.1</ecNumber>
    </recommendedName>
</protein>
<comment type="cofactor">
    <cofactor evidence="2">
        <name>Zn(2+)</name>
        <dbReference type="ChEBI" id="CHEBI:29105"/>
    </cofactor>
    <text evidence="2">Binds 1 zinc ion per subunit.</text>
</comment>
<dbReference type="Pfam" id="PF00080">
    <property type="entry name" value="Sod_Cu"/>
    <property type="match status" value="1"/>
</dbReference>
<keyword evidence="7" id="KW-1185">Reference proteome</keyword>
<organism evidence="4 6">
    <name type="scientific">Francisella adeliensis</name>
    <dbReference type="NCBI Taxonomy" id="2007306"/>
    <lineage>
        <taxon>Bacteria</taxon>
        <taxon>Pseudomonadati</taxon>
        <taxon>Pseudomonadota</taxon>
        <taxon>Gammaproteobacteria</taxon>
        <taxon>Thiotrichales</taxon>
        <taxon>Francisellaceae</taxon>
        <taxon>Francisella</taxon>
    </lineage>
</organism>
<dbReference type="KEGG" id="fad:CDH04_03550"/>
<dbReference type="InterPro" id="IPR036423">
    <property type="entry name" value="SOD-like_Cu/Zn_dom_sf"/>
</dbReference>
<proteinExistence type="inferred from homology"/>
<comment type="catalytic activity">
    <reaction evidence="2">
        <text>2 superoxide + 2 H(+) = H2O2 + O2</text>
        <dbReference type="Rhea" id="RHEA:20696"/>
        <dbReference type="ChEBI" id="CHEBI:15378"/>
        <dbReference type="ChEBI" id="CHEBI:15379"/>
        <dbReference type="ChEBI" id="CHEBI:16240"/>
        <dbReference type="ChEBI" id="CHEBI:18421"/>
        <dbReference type="EC" id="1.15.1.1"/>
    </reaction>
</comment>
<keyword evidence="2" id="KW-0560">Oxidoreductase</keyword>
<dbReference type="EMBL" id="CP043424">
    <property type="protein sequence ID" value="QIW12947.1"/>
    <property type="molecule type" value="Genomic_DNA"/>
</dbReference>
<evidence type="ECO:0000313" key="4">
    <source>
        <dbReference type="EMBL" id="AXA34712.1"/>
    </source>
</evidence>
<dbReference type="PROSITE" id="PS00332">
    <property type="entry name" value="SOD_CU_ZN_2"/>
    <property type="match status" value="1"/>
</dbReference>
<dbReference type="Gene3D" id="2.60.40.200">
    <property type="entry name" value="Superoxide dismutase, copper/zinc binding domain"/>
    <property type="match status" value="1"/>
</dbReference>
<dbReference type="PANTHER" id="PTHR10003">
    <property type="entry name" value="SUPEROXIDE DISMUTASE CU-ZN -RELATED"/>
    <property type="match status" value="1"/>
</dbReference>
<dbReference type="InterPro" id="IPR018152">
    <property type="entry name" value="SOD_Cu/Zn_BS"/>
</dbReference>
<dbReference type="Proteomes" id="UP000251120">
    <property type="component" value="Chromosome"/>
</dbReference>
<dbReference type="InterPro" id="IPR024134">
    <property type="entry name" value="SOD_Cu/Zn_/chaperone"/>
</dbReference>
<evidence type="ECO:0000313" key="5">
    <source>
        <dbReference type="EMBL" id="QIW12947.1"/>
    </source>
</evidence>
<evidence type="ECO:0000313" key="7">
    <source>
        <dbReference type="Proteomes" id="UP000681131"/>
    </source>
</evidence>
<keyword evidence="2" id="KW-0862">Zinc</keyword>
<dbReference type="InterPro" id="IPR001424">
    <property type="entry name" value="SOD_Cu_Zn_dom"/>
</dbReference>
<dbReference type="GO" id="GO:0004784">
    <property type="term" value="F:superoxide dismutase activity"/>
    <property type="evidence" value="ECO:0007669"/>
    <property type="project" value="UniProtKB-EC"/>
</dbReference>
<dbReference type="GO" id="GO:0005507">
    <property type="term" value="F:copper ion binding"/>
    <property type="evidence" value="ECO:0007669"/>
    <property type="project" value="InterPro"/>
</dbReference>
<sequence length="181" mass="19405">MLSSLVCVGMLGSCAIIEQKEKTYDLKHDNELIVHLKDTQTNKEVGTITIAPYVTNGDQEGLLITPHLYNLPPSTTHGMHIHINPSCADGGKAAGGHWDPENTNKHLGPYSDNGHKGDLPVLIVNPDGSATKPVVAPRLASLEELEGHSLMVHEGSDNYSDDPEPLGGGGNRMWCGVIKDI</sequence>
<evidence type="ECO:0000259" key="3">
    <source>
        <dbReference type="Pfam" id="PF00080"/>
    </source>
</evidence>
<dbReference type="EMBL" id="CP021781">
    <property type="protein sequence ID" value="AXA34712.1"/>
    <property type="molecule type" value="Genomic_DNA"/>
</dbReference>
<gene>
    <name evidence="4" type="ORF">CDH04_03550</name>
    <name evidence="5" type="ORF">FZC43_03550</name>
</gene>
<dbReference type="Proteomes" id="UP000681131">
    <property type="component" value="Chromosome"/>
</dbReference>
<dbReference type="SUPFAM" id="SSF49329">
    <property type="entry name" value="Cu,Zn superoxide dismutase-like"/>
    <property type="match status" value="1"/>
</dbReference>
<evidence type="ECO:0000256" key="2">
    <source>
        <dbReference type="RuleBase" id="RU000393"/>
    </source>
</evidence>
<evidence type="ECO:0000313" key="6">
    <source>
        <dbReference type="Proteomes" id="UP000251120"/>
    </source>
</evidence>
<comment type="function">
    <text evidence="2">Destroys radicals which are normally produced within the cells and which are toxic to biological systems.</text>
</comment>
<comment type="similarity">
    <text evidence="1 2">Belongs to the Cu-Zn superoxide dismutase family.</text>
</comment>
<evidence type="ECO:0000256" key="1">
    <source>
        <dbReference type="ARBA" id="ARBA00010457"/>
    </source>
</evidence>
<keyword evidence="2" id="KW-0479">Metal-binding</keyword>